<dbReference type="InterPro" id="IPR008492">
    <property type="entry name" value="Rv2714-like"/>
</dbReference>
<organism evidence="2 3">
    <name type="scientific">Arthrobacter halodurans</name>
    <dbReference type="NCBI Taxonomy" id="516699"/>
    <lineage>
        <taxon>Bacteria</taxon>
        <taxon>Bacillati</taxon>
        <taxon>Actinomycetota</taxon>
        <taxon>Actinomycetes</taxon>
        <taxon>Micrococcales</taxon>
        <taxon>Micrococcaceae</taxon>
        <taxon>Arthrobacter</taxon>
    </lineage>
</organism>
<dbReference type="PIRSF" id="PIRSF028754">
    <property type="entry name" value="UCP028754"/>
    <property type="match status" value="1"/>
</dbReference>
<dbReference type="InterPro" id="IPR019151">
    <property type="entry name" value="Proteasome_assmbl_chaperone_2"/>
</dbReference>
<sequence>MTDIVAAGAAATDGKRPTIMVVAFEGWNDAGEAASDAVRTLARAWKARKVAQLGDDDYYDYQFSRPTVRRNAAGKRVIQWPSTRMFRARIPGSDVDVLLVRGVEPTYRWQAFTAELLTRAEVENVKAVVLVGALLADVPHSRPLPATVTSEDAALRTALRAEAATYEGPTGILGVLAETADSAGLPTVSIWAAVPHYVGQSPSPKAALALLRRLEDVLRVGLDVQALAEDADAWERGVNELAAEDPEIAAYVRQLEETQDAAELPEASGESIAREFERYLKRRDRGDRGGRDGHDGRSGGDDGRSGGD</sequence>
<gene>
    <name evidence="2" type="ORF">ACETWP_06475</name>
</gene>
<evidence type="ECO:0000313" key="3">
    <source>
        <dbReference type="Proteomes" id="UP001575652"/>
    </source>
</evidence>
<evidence type="ECO:0000256" key="1">
    <source>
        <dbReference type="SAM" id="MobiDB-lite"/>
    </source>
</evidence>
<comment type="caution">
    <text evidence="2">The sequence shown here is derived from an EMBL/GenBank/DDBJ whole genome shotgun (WGS) entry which is preliminary data.</text>
</comment>
<dbReference type="EMBL" id="JBHDLJ010000004">
    <property type="protein sequence ID" value="MFB0834229.1"/>
    <property type="molecule type" value="Genomic_DNA"/>
</dbReference>
<feature type="region of interest" description="Disordered" evidence="1">
    <location>
        <begin position="283"/>
        <end position="308"/>
    </location>
</feature>
<dbReference type="RefSeq" id="WP_373971624.1">
    <property type="nucleotide sequence ID" value="NZ_JBHDLJ010000004.1"/>
</dbReference>
<dbReference type="InterPro" id="IPR038389">
    <property type="entry name" value="PSMG2_sf"/>
</dbReference>
<keyword evidence="3" id="KW-1185">Reference proteome</keyword>
<name>A0ABV4UKS4_9MICC</name>
<evidence type="ECO:0000313" key="2">
    <source>
        <dbReference type="EMBL" id="MFB0834229.1"/>
    </source>
</evidence>
<protein>
    <submittedName>
        <fullName evidence="2">PAC2 family protein</fullName>
    </submittedName>
</protein>
<dbReference type="Gene3D" id="3.40.50.10900">
    <property type="entry name" value="PAC-like subunit"/>
    <property type="match status" value="1"/>
</dbReference>
<reference evidence="2 3" key="1">
    <citation type="submission" date="2024-09" db="EMBL/GenBank/DDBJ databases">
        <authorList>
            <person name="Salinas-Garcia M.A."/>
            <person name="Prieme A."/>
        </authorList>
    </citation>
    <scope>NUCLEOTIDE SEQUENCE [LARGE SCALE GENOMIC DNA]</scope>
    <source>
        <strain evidence="2 3">DSM 21081</strain>
    </source>
</reference>
<accession>A0ABV4UKS4</accession>
<dbReference type="SUPFAM" id="SSF159659">
    <property type="entry name" value="Cgl1923-like"/>
    <property type="match status" value="1"/>
</dbReference>
<dbReference type="Proteomes" id="UP001575652">
    <property type="component" value="Unassembled WGS sequence"/>
</dbReference>
<proteinExistence type="predicted"/>
<dbReference type="Pfam" id="PF09754">
    <property type="entry name" value="PAC2"/>
    <property type="match status" value="1"/>
</dbReference>